<evidence type="ECO:0000313" key="3">
    <source>
        <dbReference type="Proteomes" id="UP000298061"/>
    </source>
</evidence>
<proteinExistence type="predicted"/>
<dbReference type="EMBL" id="SFCI01001351">
    <property type="protein sequence ID" value="TFY76010.1"/>
    <property type="molecule type" value="Genomic_DNA"/>
</dbReference>
<sequence length="107" mass="11785">MAPPLPPPRAPQTTNTLPDAPSDGPQSHGTLFLEPMMGTPLAVYVHKDVDDRDTVVDLIQRHGGIVSPGYSGVTYILVDPHKETGQNLYRQYAGKKNKMVLDARWVH</sequence>
<feature type="non-terminal residue" evidence="2">
    <location>
        <position position="107"/>
    </location>
</feature>
<dbReference type="AlphaFoldDB" id="A0A4Y9ZP25"/>
<dbReference type="SUPFAM" id="SSF52113">
    <property type="entry name" value="BRCT domain"/>
    <property type="match status" value="1"/>
</dbReference>
<accession>A0A4Y9ZP25</accession>
<reference evidence="2 3" key="1">
    <citation type="submission" date="2019-02" db="EMBL/GenBank/DDBJ databases">
        <title>Genome sequencing of the rare red list fungi Hericium alpestre (H. flagellum).</title>
        <authorList>
            <person name="Buettner E."/>
            <person name="Kellner H."/>
        </authorList>
    </citation>
    <scope>NUCLEOTIDE SEQUENCE [LARGE SCALE GENOMIC DNA]</scope>
    <source>
        <strain evidence="2 3">DSM 108284</strain>
    </source>
</reference>
<dbReference type="Proteomes" id="UP000298061">
    <property type="component" value="Unassembled WGS sequence"/>
</dbReference>
<feature type="region of interest" description="Disordered" evidence="1">
    <location>
        <begin position="1"/>
        <end position="31"/>
    </location>
</feature>
<comment type="caution">
    <text evidence="2">The sequence shown here is derived from an EMBL/GenBank/DDBJ whole genome shotgun (WGS) entry which is preliminary data.</text>
</comment>
<keyword evidence="3" id="KW-1185">Reference proteome</keyword>
<name>A0A4Y9ZP25_9AGAM</name>
<feature type="compositionally biased region" description="Pro residues" evidence="1">
    <location>
        <begin position="1"/>
        <end position="10"/>
    </location>
</feature>
<evidence type="ECO:0000256" key="1">
    <source>
        <dbReference type="SAM" id="MobiDB-lite"/>
    </source>
</evidence>
<dbReference type="OrthoDB" id="3358963at2759"/>
<evidence type="ECO:0008006" key="4">
    <source>
        <dbReference type="Google" id="ProtNLM"/>
    </source>
</evidence>
<organism evidence="2 3">
    <name type="scientific">Hericium alpestre</name>
    <dbReference type="NCBI Taxonomy" id="135208"/>
    <lineage>
        <taxon>Eukaryota</taxon>
        <taxon>Fungi</taxon>
        <taxon>Dikarya</taxon>
        <taxon>Basidiomycota</taxon>
        <taxon>Agaricomycotina</taxon>
        <taxon>Agaricomycetes</taxon>
        <taxon>Russulales</taxon>
        <taxon>Hericiaceae</taxon>
        <taxon>Hericium</taxon>
    </lineage>
</organism>
<evidence type="ECO:0000313" key="2">
    <source>
        <dbReference type="EMBL" id="TFY76010.1"/>
    </source>
</evidence>
<dbReference type="InterPro" id="IPR036420">
    <property type="entry name" value="BRCT_dom_sf"/>
</dbReference>
<protein>
    <recommendedName>
        <fullName evidence="4">BRCT domain-containing protein</fullName>
    </recommendedName>
</protein>
<dbReference type="STRING" id="135208.A0A4Y9ZP25"/>
<gene>
    <name evidence="2" type="ORF">EWM64_g8001</name>
</gene>